<evidence type="ECO:0000256" key="9">
    <source>
        <dbReference type="ARBA" id="ARBA00023136"/>
    </source>
</evidence>
<evidence type="ECO:0000256" key="2">
    <source>
        <dbReference type="ARBA" id="ARBA00006375"/>
    </source>
</evidence>
<dbReference type="SUPFAM" id="SSF103506">
    <property type="entry name" value="Mitochondrial carrier"/>
    <property type="match status" value="1"/>
</dbReference>
<name>A0A6A4JFK4_APOLU</name>
<proteinExistence type="inferred from homology"/>
<keyword evidence="4 10" id="KW-0812">Transmembrane</keyword>
<dbReference type="PANTHER" id="PTHR45760:SF2">
    <property type="entry name" value="FI19922P1-RELATED"/>
    <property type="match status" value="1"/>
</dbReference>
<evidence type="ECO:0000313" key="12">
    <source>
        <dbReference type="EMBL" id="KAF6203110.1"/>
    </source>
</evidence>
<comment type="caution">
    <text evidence="12">The sequence shown here is derived from an EMBL/GenBank/DDBJ whole genome shotgun (WGS) entry which is preliminary data.</text>
</comment>
<evidence type="ECO:0000313" key="13">
    <source>
        <dbReference type="Proteomes" id="UP000466442"/>
    </source>
</evidence>
<keyword evidence="3 11" id="KW-0813">Transport</keyword>
<accession>A0A6A4JFK4</accession>
<dbReference type="PANTHER" id="PTHR45760">
    <property type="entry name" value="FI19922P1-RELATED"/>
    <property type="match status" value="1"/>
</dbReference>
<dbReference type="OrthoDB" id="1747031at2759"/>
<evidence type="ECO:0000256" key="10">
    <source>
        <dbReference type="PROSITE-ProRule" id="PRU00282"/>
    </source>
</evidence>
<keyword evidence="13" id="KW-1185">Reference proteome</keyword>
<evidence type="ECO:0000256" key="3">
    <source>
        <dbReference type="ARBA" id="ARBA00022448"/>
    </source>
</evidence>
<dbReference type="AlphaFoldDB" id="A0A6A4JFK4"/>
<comment type="subcellular location">
    <subcellularLocation>
        <location evidence="1">Mitochondrion inner membrane</location>
        <topology evidence="1">Multi-pass membrane protein</topology>
    </subcellularLocation>
</comment>
<keyword evidence="8" id="KW-0496">Mitochondrion</keyword>
<dbReference type="Pfam" id="PF00153">
    <property type="entry name" value="Mito_carr"/>
    <property type="match status" value="3"/>
</dbReference>
<evidence type="ECO:0000256" key="8">
    <source>
        <dbReference type="ARBA" id="ARBA00023128"/>
    </source>
</evidence>
<dbReference type="GO" id="GO:1990542">
    <property type="term" value="P:mitochondrial transmembrane transport"/>
    <property type="evidence" value="ECO:0007669"/>
    <property type="project" value="InterPro"/>
</dbReference>
<gene>
    <name evidence="12" type="ORF">GE061_003525</name>
</gene>
<feature type="repeat" description="Solcar" evidence="10">
    <location>
        <begin position="158"/>
        <end position="242"/>
    </location>
</feature>
<dbReference type="InterPro" id="IPR018108">
    <property type="entry name" value="MCP_transmembrane"/>
</dbReference>
<feature type="repeat" description="Solcar" evidence="10">
    <location>
        <begin position="247"/>
        <end position="342"/>
    </location>
</feature>
<evidence type="ECO:0000256" key="11">
    <source>
        <dbReference type="RuleBase" id="RU000488"/>
    </source>
</evidence>
<dbReference type="InterPro" id="IPR045315">
    <property type="entry name" value="Mtm1-like"/>
</dbReference>
<dbReference type="GO" id="GO:0005743">
    <property type="term" value="C:mitochondrial inner membrane"/>
    <property type="evidence" value="ECO:0007669"/>
    <property type="project" value="UniProtKB-SubCell"/>
</dbReference>
<dbReference type="Gene3D" id="1.50.40.10">
    <property type="entry name" value="Mitochondrial carrier domain"/>
    <property type="match status" value="2"/>
</dbReference>
<reference evidence="12" key="1">
    <citation type="journal article" date="2021" name="Mol. Ecol. Resour.">
        <title>Apolygus lucorum genome provides insights into omnivorousness and mesophyll feeding.</title>
        <authorList>
            <person name="Liu Y."/>
            <person name="Liu H."/>
            <person name="Wang H."/>
            <person name="Huang T."/>
            <person name="Liu B."/>
            <person name="Yang B."/>
            <person name="Yin L."/>
            <person name="Li B."/>
            <person name="Zhang Y."/>
            <person name="Zhang S."/>
            <person name="Jiang F."/>
            <person name="Zhang X."/>
            <person name="Ren Y."/>
            <person name="Wang B."/>
            <person name="Wang S."/>
            <person name="Lu Y."/>
            <person name="Wu K."/>
            <person name="Fan W."/>
            <person name="Wang G."/>
        </authorList>
    </citation>
    <scope>NUCLEOTIDE SEQUENCE</scope>
    <source>
        <strain evidence="12">12Hb</strain>
    </source>
</reference>
<evidence type="ECO:0000256" key="5">
    <source>
        <dbReference type="ARBA" id="ARBA00022737"/>
    </source>
</evidence>
<feature type="repeat" description="Solcar" evidence="10">
    <location>
        <begin position="22"/>
        <end position="143"/>
    </location>
</feature>
<keyword evidence="6" id="KW-0999">Mitochondrion inner membrane</keyword>
<evidence type="ECO:0000256" key="4">
    <source>
        <dbReference type="ARBA" id="ARBA00022692"/>
    </source>
</evidence>
<keyword evidence="9 10" id="KW-0472">Membrane</keyword>
<dbReference type="Proteomes" id="UP000466442">
    <property type="component" value="Unassembled WGS sequence"/>
</dbReference>
<evidence type="ECO:0000256" key="7">
    <source>
        <dbReference type="ARBA" id="ARBA00022989"/>
    </source>
</evidence>
<organism evidence="12 13">
    <name type="scientific">Apolygus lucorum</name>
    <name type="common">Small green plant bug</name>
    <name type="synonym">Lygocoris lucorum</name>
    <dbReference type="NCBI Taxonomy" id="248454"/>
    <lineage>
        <taxon>Eukaryota</taxon>
        <taxon>Metazoa</taxon>
        <taxon>Ecdysozoa</taxon>
        <taxon>Arthropoda</taxon>
        <taxon>Hexapoda</taxon>
        <taxon>Insecta</taxon>
        <taxon>Pterygota</taxon>
        <taxon>Neoptera</taxon>
        <taxon>Paraneoptera</taxon>
        <taxon>Hemiptera</taxon>
        <taxon>Heteroptera</taxon>
        <taxon>Panheteroptera</taxon>
        <taxon>Cimicomorpha</taxon>
        <taxon>Miridae</taxon>
        <taxon>Mirini</taxon>
        <taxon>Apolygus</taxon>
    </lineage>
</organism>
<dbReference type="PROSITE" id="PS50920">
    <property type="entry name" value="SOLCAR"/>
    <property type="match status" value="3"/>
</dbReference>
<dbReference type="EMBL" id="WIXP02000011">
    <property type="protein sequence ID" value="KAF6203110.1"/>
    <property type="molecule type" value="Genomic_DNA"/>
</dbReference>
<dbReference type="InterPro" id="IPR023395">
    <property type="entry name" value="MCP_dom_sf"/>
</dbReference>
<comment type="similarity">
    <text evidence="2 11">Belongs to the mitochondrial carrier (TC 2.A.29) family.</text>
</comment>
<keyword evidence="5" id="KW-0677">Repeat</keyword>
<evidence type="ECO:0000256" key="6">
    <source>
        <dbReference type="ARBA" id="ARBA00022792"/>
    </source>
</evidence>
<sequence length="365" mass="41112">MVGNESVPKAVELSEEDPRFRIRPTQQMAAACTGALTTSLFVTPLDVVKIRLQAQQKMLLANKCFLYCNGLMDHLCTCLTSGSTSHEYWYRRPSHFNGTFDAFVKITKNEGLQSLWSGLSPTLVLAVPATVVYFVTYEQLRCRLTDWAQTTSMKSSQQPLWAPLIAGCSARLCTATLVSPLELVRTKMQSKRLSYLEVHEALRSLLKYHGWRGLWKGLGATLLRDVPFSGIYWVSYEKMKMMNKNKANFASCFIGGTVAGTVAAFVTTPFDVVKTYRQIEMAEKEILTEPPSQTKKSTFSFLYSIYQRNGVRGLFTGLVPRIVKVAPACAIMVATFEYGKAFFQHQNYILFINDIKEAEKNSARF</sequence>
<evidence type="ECO:0000256" key="1">
    <source>
        <dbReference type="ARBA" id="ARBA00004448"/>
    </source>
</evidence>
<keyword evidence="7" id="KW-1133">Transmembrane helix</keyword>
<protein>
    <submittedName>
        <fullName evidence="12">Uncharacterized protein</fullName>
    </submittedName>
</protein>